<feature type="compositionally biased region" description="Basic and acidic residues" evidence="1">
    <location>
        <begin position="154"/>
        <end position="163"/>
    </location>
</feature>
<feature type="region of interest" description="Disordered" evidence="1">
    <location>
        <begin position="129"/>
        <end position="163"/>
    </location>
</feature>
<evidence type="ECO:0000313" key="2">
    <source>
        <dbReference type="EMBL" id="VBB27234.1"/>
    </source>
</evidence>
<organism evidence="2 3">
    <name type="scientific">Acanthocheilonema viteae</name>
    <name type="common">Filarial nematode worm</name>
    <name type="synonym">Dipetalonema viteae</name>
    <dbReference type="NCBI Taxonomy" id="6277"/>
    <lineage>
        <taxon>Eukaryota</taxon>
        <taxon>Metazoa</taxon>
        <taxon>Ecdysozoa</taxon>
        <taxon>Nematoda</taxon>
        <taxon>Chromadorea</taxon>
        <taxon>Rhabditida</taxon>
        <taxon>Spirurina</taxon>
        <taxon>Spiruromorpha</taxon>
        <taxon>Filarioidea</taxon>
        <taxon>Onchocercidae</taxon>
        <taxon>Acanthocheilonema</taxon>
    </lineage>
</organism>
<dbReference type="EMBL" id="UPTC01000202">
    <property type="protein sequence ID" value="VBB27234.1"/>
    <property type="molecule type" value="Genomic_DNA"/>
</dbReference>
<reference evidence="2 3" key="1">
    <citation type="submission" date="2018-08" db="EMBL/GenBank/DDBJ databases">
        <authorList>
            <person name="Laetsch R D."/>
            <person name="Stevens L."/>
            <person name="Kumar S."/>
            <person name="Blaxter L. M."/>
        </authorList>
    </citation>
    <scope>NUCLEOTIDE SEQUENCE [LARGE SCALE GENOMIC DNA]</scope>
</reference>
<gene>
    <name evidence="2" type="ORF">NAV_LOCUS2064</name>
</gene>
<dbReference type="Proteomes" id="UP000276991">
    <property type="component" value="Unassembled WGS sequence"/>
</dbReference>
<dbReference type="AlphaFoldDB" id="A0A498SDT8"/>
<keyword evidence="3" id="KW-1185">Reference proteome</keyword>
<evidence type="ECO:0000313" key="3">
    <source>
        <dbReference type="Proteomes" id="UP000276991"/>
    </source>
</evidence>
<proteinExistence type="predicted"/>
<feature type="compositionally biased region" description="Polar residues" evidence="1">
    <location>
        <begin position="139"/>
        <end position="150"/>
    </location>
</feature>
<sequence>MKNDGPSNIPGYQDRSNYNRKELGFVEAVPSIIDDEFSDSSEDDVPDMFLIKRRKSVSLSRSKSFPFSDHKYVLQAETDVDNGIGKKDDLKPCHNSVNFDEFSDFSDEFENESLSKTNTPKANIEHQFSSTVDDEFSSSDETAFSPTNDTDFPLSRKELIQYQ</sequence>
<evidence type="ECO:0000256" key="1">
    <source>
        <dbReference type="SAM" id="MobiDB-lite"/>
    </source>
</evidence>
<name>A0A498SDT8_ACAVI</name>
<protein>
    <submittedName>
        <fullName evidence="2">Uncharacterized protein</fullName>
    </submittedName>
</protein>
<accession>A0A498SDT8</accession>